<evidence type="ECO:0000313" key="1">
    <source>
        <dbReference type="EMBL" id="KAF9502646.1"/>
    </source>
</evidence>
<dbReference type="AlphaFoldDB" id="A0A9P6AB09"/>
<organism evidence="1 2">
    <name type="scientific">Hydnum rufescens UP504</name>
    <dbReference type="NCBI Taxonomy" id="1448309"/>
    <lineage>
        <taxon>Eukaryota</taxon>
        <taxon>Fungi</taxon>
        <taxon>Dikarya</taxon>
        <taxon>Basidiomycota</taxon>
        <taxon>Agaricomycotina</taxon>
        <taxon>Agaricomycetes</taxon>
        <taxon>Cantharellales</taxon>
        <taxon>Hydnaceae</taxon>
        <taxon>Hydnum</taxon>
    </lineage>
</organism>
<name>A0A9P6AB09_9AGAM</name>
<evidence type="ECO:0000313" key="2">
    <source>
        <dbReference type="Proteomes" id="UP000886523"/>
    </source>
</evidence>
<dbReference type="EMBL" id="MU129794">
    <property type="protein sequence ID" value="KAF9502646.1"/>
    <property type="molecule type" value="Genomic_DNA"/>
</dbReference>
<sequence>MPFAKGVSSFPDGTSHGVADPKLLIDEDLRHQKEIPMNQFVEHMLCYSFGDHIDRRIPEDAWEPTAQFGRVAVWLGPLFRLFRDARNARQNHIFRPQYGRGQTSETLDMETLGGRTTYQTFLHILGDG</sequence>
<accession>A0A9P6AB09</accession>
<comment type="caution">
    <text evidence="1">The sequence shown here is derived from an EMBL/GenBank/DDBJ whole genome shotgun (WGS) entry which is preliminary data.</text>
</comment>
<dbReference type="OrthoDB" id="5569250at2759"/>
<proteinExistence type="predicted"/>
<gene>
    <name evidence="1" type="ORF">BS47DRAFT_1490651</name>
</gene>
<reference evidence="1" key="1">
    <citation type="journal article" date="2020" name="Nat. Commun.">
        <title>Large-scale genome sequencing of mycorrhizal fungi provides insights into the early evolution of symbiotic traits.</title>
        <authorList>
            <person name="Miyauchi S."/>
            <person name="Kiss E."/>
            <person name="Kuo A."/>
            <person name="Drula E."/>
            <person name="Kohler A."/>
            <person name="Sanchez-Garcia M."/>
            <person name="Morin E."/>
            <person name="Andreopoulos B."/>
            <person name="Barry K.W."/>
            <person name="Bonito G."/>
            <person name="Buee M."/>
            <person name="Carver A."/>
            <person name="Chen C."/>
            <person name="Cichocki N."/>
            <person name="Clum A."/>
            <person name="Culley D."/>
            <person name="Crous P.W."/>
            <person name="Fauchery L."/>
            <person name="Girlanda M."/>
            <person name="Hayes R.D."/>
            <person name="Keri Z."/>
            <person name="LaButti K."/>
            <person name="Lipzen A."/>
            <person name="Lombard V."/>
            <person name="Magnuson J."/>
            <person name="Maillard F."/>
            <person name="Murat C."/>
            <person name="Nolan M."/>
            <person name="Ohm R.A."/>
            <person name="Pangilinan J."/>
            <person name="Pereira M.F."/>
            <person name="Perotto S."/>
            <person name="Peter M."/>
            <person name="Pfister S."/>
            <person name="Riley R."/>
            <person name="Sitrit Y."/>
            <person name="Stielow J.B."/>
            <person name="Szollosi G."/>
            <person name="Zifcakova L."/>
            <person name="Stursova M."/>
            <person name="Spatafora J.W."/>
            <person name="Tedersoo L."/>
            <person name="Vaario L.M."/>
            <person name="Yamada A."/>
            <person name="Yan M."/>
            <person name="Wang P."/>
            <person name="Xu J."/>
            <person name="Bruns T."/>
            <person name="Baldrian P."/>
            <person name="Vilgalys R."/>
            <person name="Dunand C."/>
            <person name="Henrissat B."/>
            <person name="Grigoriev I.V."/>
            <person name="Hibbett D."/>
            <person name="Nagy L.G."/>
            <person name="Martin F.M."/>
        </authorList>
    </citation>
    <scope>NUCLEOTIDE SEQUENCE</scope>
    <source>
        <strain evidence="1">UP504</strain>
    </source>
</reference>
<keyword evidence="2" id="KW-1185">Reference proteome</keyword>
<dbReference type="Proteomes" id="UP000886523">
    <property type="component" value="Unassembled WGS sequence"/>
</dbReference>
<protein>
    <submittedName>
        <fullName evidence="1">Uncharacterized protein</fullName>
    </submittedName>
</protein>